<dbReference type="Proteomes" id="UP000067708">
    <property type="component" value="Chromosome"/>
</dbReference>
<evidence type="ECO:0000313" key="2">
    <source>
        <dbReference type="EMBL" id="AIC46969.1"/>
    </source>
</evidence>
<dbReference type="RefSeq" id="WP_038501675.1">
    <property type="nucleotide sequence ID" value="NZ_CP007490.1"/>
</dbReference>
<accession>A0A060JL12</accession>
<dbReference type="AlphaFoldDB" id="A0A060JL12"/>
<gene>
    <name evidence="2" type="ORF">Rhola_00001390</name>
</gene>
<name>A0A060JL12_9MICO</name>
<organism evidence="2 3">
    <name type="scientific">Rhodoluna lacicola</name>
    <dbReference type="NCBI Taxonomy" id="529884"/>
    <lineage>
        <taxon>Bacteria</taxon>
        <taxon>Bacillati</taxon>
        <taxon>Actinomycetota</taxon>
        <taxon>Actinomycetes</taxon>
        <taxon>Micrococcales</taxon>
        <taxon>Microbacteriaceae</taxon>
        <taxon>Luna cluster</taxon>
        <taxon>Luna-1 subcluster</taxon>
        <taxon>Rhodoluna</taxon>
    </lineage>
</organism>
<sequence length="97" mass="10226">MAQTPEKKTIIKTQQVKIRRSPKYLPFLITGAVIGVIVAVILGLTIPAESRTAEPIVTYLIGYLGAIGAALGIVTAVVVDRIGVARAKTLEATKLEG</sequence>
<protein>
    <submittedName>
        <fullName evidence="2">Uncharacterized protein</fullName>
    </submittedName>
</protein>
<dbReference type="HOGENOM" id="CLU_163292_2_0_11"/>
<keyword evidence="1" id="KW-0472">Membrane</keyword>
<keyword evidence="3" id="KW-1185">Reference proteome</keyword>
<dbReference type="EMBL" id="CP007490">
    <property type="protein sequence ID" value="AIC46969.1"/>
    <property type="molecule type" value="Genomic_DNA"/>
</dbReference>
<dbReference type="STRING" id="529884.Rhola_00001390"/>
<keyword evidence="1" id="KW-1133">Transmembrane helix</keyword>
<keyword evidence="1" id="KW-0812">Transmembrane</keyword>
<evidence type="ECO:0000313" key="3">
    <source>
        <dbReference type="Proteomes" id="UP000067708"/>
    </source>
</evidence>
<reference evidence="2 3" key="1">
    <citation type="journal article" date="2014" name="Int. J. Syst. Evol. Microbiol.">
        <title>Rhodoluna lacicola gen. nov., sp. nov., a planktonic freshwater bacterium with stream-lined genome.</title>
        <authorList>
            <person name="Hahn M."/>
            <person name="Schmidt J."/>
            <person name="Taipale S.J."/>
            <person name="Doolittle W.F."/>
            <person name="Koll U."/>
        </authorList>
    </citation>
    <scope>NUCLEOTIDE SEQUENCE [LARGE SCALE GENOMIC DNA]</scope>
    <source>
        <strain evidence="2 3">MWH-Ta8</strain>
    </source>
</reference>
<feature type="transmembrane region" description="Helical" evidence="1">
    <location>
        <begin position="56"/>
        <end position="79"/>
    </location>
</feature>
<feature type="transmembrane region" description="Helical" evidence="1">
    <location>
        <begin position="24"/>
        <end position="44"/>
    </location>
</feature>
<dbReference type="KEGG" id="rla:Rhola_00001390"/>
<evidence type="ECO:0000256" key="1">
    <source>
        <dbReference type="SAM" id="Phobius"/>
    </source>
</evidence>
<proteinExistence type="predicted"/>